<keyword evidence="1" id="KW-0812">Transmembrane</keyword>
<dbReference type="Proteomes" id="UP000192477">
    <property type="component" value="Unassembled WGS sequence"/>
</dbReference>
<feature type="transmembrane region" description="Helical" evidence="1">
    <location>
        <begin position="35"/>
        <end position="54"/>
    </location>
</feature>
<keyword evidence="1" id="KW-0472">Membrane</keyword>
<organism evidence="2 3">
    <name type="scientific">Enterococcus villorum</name>
    <dbReference type="NCBI Taxonomy" id="112904"/>
    <lineage>
        <taxon>Bacteria</taxon>
        <taxon>Bacillati</taxon>
        <taxon>Bacillota</taxon>
        <taxon>Bacilli</taxon>
        <taxon>Lactobacillales</taxon>
        <taxon>Enterococcaceae</taxon>
        <taxon>Enterococcus</taxon>
    </lineage>
</organism>
<dbReference type="RefSeq" id="WP_081181241.1">
    <property type="nucleotide sequence ID" value="NZ_JBQHTX010000026.1"/>
</dbReference>
<evidence type="ECO:0000313" key="3">
    <source>
        <dbReference type="Proteomes" id="UP000192477"/>
    </source>
</evidence>
<comment type="caution">
    <text evidence="2">The sequence shown here is derived from an EMBL/GenBank/DDBJ whole genome shotgun (WGS) entry which is preliminary data.</text>
</comment>
<sequence length="126" mass="14631">MELLIILLASMILYIGVLAFKTKMMFFSSNMGMSYFTGLKITIYIFIVHLKIAFTAQKSLRFSIFVLKQYFIRYDVPLVIFMEVFKANSTVVEKQPKKSNSIINNFFKSKNSKDEFKDLVTSYCVA</sequence>
<reference evidence="2 3" key="1">
    <citation type="journal article" date="2017" name="BMC Microbiol.">
        <title>Comparative genomics of Enterococcus spp. isolated from bovine feces.</title>
        <authorList>
            <person name="Beukers A.G."/>
            <person name="Zaheer R."/>
            <person name="Goji N."/>
            <person name="Amoako K.K."/>
            <person name="Chaves A.V."/>
            <person name="Ward M.P."/>
            <person name="McAllister T.A."/>
        </authorList>
    </citation>
    <scope>NUCLEOTIDE SEQUENCE [LARGE SCALE GENOMIC DNA]</scope>
    <source>
        <strain evidence="2 3">F1129D 143</strain>
    </source>
</reference>
<dbReference type="EMBL" id="MJEA01000001">
    <property type="protein sequence ID" value="OQO71257.1"/>
    <property type="molecule type" value="Genomic_DNA"/>
</dbReference>
<dbReference type="AlphaFoldDB" id="A0A1V8YF38"/>
<gene>
    <name evidence="2" type="ORF">BH747_00025</name>
</gene>
<accession>A0A1V8YF38</accession>
<dbReference type="STRING" id="112904.BH747_00025"/>
<name>A0A1V8YF38_9ENTE</name>
<evidence type="ECO:0000256" key="1">
    <source>
        <dbReference type="SAM" id="Phobius"/>
    </source>
</evidence>
<evidence type="ECO:0000313" key="2">
    <source>
        <dbReference type="EMBL" id="OQO71257.1"/>
    </source>
</evidence>
<protein>
    <submittedName>
        <fullName evidence="2">Uncharacterized protein</fullName>
    </submittedName>
</protein>
<keyword evidence="1" id="KW-1133">Transmembrane helix</keyword>
<proteinExistence type="predicted"/>